<evidence type="ECO:0000256" key="1">
    <source>
        <dbReference type="SAM" id="MobiDB-lite"/>
    </source>
</evidence>
<reference evidence="2" key="1">
    <citation type="journal article" date="2014" name="Int. J. Syst. Evol. Microbiol.">
        <title>Complete genome sequence of Corynebacterium casei LMG S-19264T (=DSM 44701T), isolated from a smear-ripened cheese.</title>
        <authorList>
            <consortium name="US DOE Joint Genome Institute (JGI-PGF)"/>
            <person name="Walter F."/>
            <person name="Albersmeier A."/>
            <person name="Kalinowski J."/>
            <person name="Ruckert C."/>
        </authorList>
    </citation>
    <scope>NUCLEOTIDE SEQUENCE</scope>
    <source>
        <strain evidence="2">JCM 4518</strain>
    </source>
</reference>
<evidence type="ECO:0000313" key="3">
    <source>
        <dbReference type="Proteomes" id="UP000644020"/>
    </source>
</evidence>
<dbReference type="Proteomes" id="UP000644020">
    <property type="component" value="Unassembled WGS sequence"/>
</dbReference>
<protein>
    <submittedName>
        <fullName evidence="2">Uncharacterized protein</fullName>
    </submittedName>
</protein>
<keyword evidence="3" id="KW-1185">Reference proteome</keyword>
<evidence type="ECO:0000313" key="2">
    <source>
        <dbReference type="EMBL" id="GHA76764.1"/>
    </source>
</evidence>
<comment type="caution">
    <text evidence="2">The sequence shown here is derived from an EMBL/GenBank/DDBJ whole genome shotgun (WGS) entry which is preliminary data.</text>
</comment>
<feature type="region of interest" description="Disordered" evidence="1">
    <location>
        <begin position="1"/>
        <end position="22"/>
    </location>
</feature>
<name>A0A918T0F6_9ACTN</name>
<dbReference type="AlphaFoldDB" id="A0A918T0F6"/>
<sequence length="51" mass="5269">MARTLLGRPRRPGRTGPDVHAPVHIPVSRIPVTGVPVNRVPVTGVPAAGGE</sequence>
<dbReference type="RefSeq" id="WP_189976180.1">
    <property type="nucleotide sequence ID" value="NZ_BMUL01000004.1"/>
</dbReference>
<gene>
    <name evidence="2" type="ORF">GCM10010305_19470</name>
</gene>
<dbReference type="EMBL" id="BMUL01000004">
    <property type="protein sequence ID" value="GHA76764.1"/>
    <property type="molecule type" value="Genomic_DNA"/>
</dbReference>
<organism evidence="2 3">
    <name type="scientific">Streptomyces termitum</name>
    <dbReference type="NCBI Taxonomy" id="67368"/>
    <lineage>
        <taxon>Bacteria</taxon>
        <taxon>Bacillati</taxon>
        <taxon>Actinomycetota</taxon>
        <taxon>Actinomycetes</taxon>
        <taxon>Kitasatosporales</taxon>
        <taxon>Streptomycetaceae</taxon>
        <taxon>Streptomyces</taxon>
    </lineage>
</organism>
<accession>A0A918T0F6</accession>
<proteinExistence type="predicted"/>
<reference evidence="2" key="2">
    <citation type="submission" date="2020-09" db="EMBL/GenBank/DDBJ databases">
        <authorList>
            <person name="Sun Q."/>
            <person name="Ohkuma M."/>
        </authorList>
    </citation>
    <scope>NUCLEOTIDE SEQUENCE</scope>
    <source>
        <strain evidence="2">JCM 4518</strain>
    </source>
</reference>